<proteinExistence type="predicted"/>
<dbReference type="OrthoDB" id="5386574at2759"/>
<evidence type="ECO:0000313" key="2">
    <source>
        <dbReference type="Proteomes" id="UP000807342"/>
    </source>
</evidence>
<name>A0A9P6C5Y2_9AGAR</name>
<dbReference type="AlphaFoldDB" id="A0A9P6C5Y2"/>
<dbReference type="EMBL" id="MU151108">
    <property type="protein sequence ID" value="KAF9450280.1"/>
    <property type="molecule type" value="Genomic_DNA"/>
</dbReference>
<evidence type="ECO:0000313" key="1">
    <source>
        <dbReference type="EMBL" id="KAF9450280.1"/>
    </source>
</evidence>
<sequence length="225" mass="26097">MAELWFRGLWVSLKMDTSFSQIPKDDRSKIIQSCKDRDRDMFAWEVKQKPSDVDWDRSYILGHGQHRCFLWCDPSDGTFTLRPYHECPPIEYPTVQHSTTDLPTLESLITELPTTDRQTTKYEAPDRTTTECPTTELSVPEHPLIEYPITQHPTIDCPSTECPTTELSIAESPTAECLTVECLDAERPVSNKTPRTLMQCIRFWRTPTFRRLFRRARSPLLGSRT</sequence>
<protein>
    <submittedName>
        <fullName evidence="1">Uncharacterized protein</fullName>
    </submittedName>
</protein>
<accession>A0A9P6C5Y2</accession>
<keyword evidence="2" id="KW-1185">Reference proteome</keyword>
<dbReference type="Proteomes" id="UP000807342">
    <property type="component" value="Unassembled WGS sequence"/>
</dbReference>
<comment type="caution">
    <text evidence="1">The sequence shown here is derived from an EMBL/GenBank/DDBJ whole genome shotgun (WGS) entry which is preliminary data.</text>
</comment>
<organism evidence="1 2">
    <name type="scientific">Macrolepiota fuliginosa MF-IS2</name>
    <dbReference type="NCBI Taxonomy" id="1400762"/>
    <lineage>
        <taxon>Eukaryota</taxon>
        <taxon>Fungi</taxon>
        <taxon>Dikarya</taxon>
        <taxon>Basidiomycota</taxon>
        <taxon>Agaricomycotina</taxon>
        <taxon>Agaricomycetes</taxon>
        <taxon>Agaricomycetidae</taxon>
        <taxon>Agaricales</taxon>
        <taxon>Agaricineae</taxon>
        <taxon>Agaricaceae</taxon>
        <taxon>Macrolepiota</taxon>
    </lineage>
</organism>
<reference evidence="1" key="1">
    <citation type="submission" date="2020-11" db="EMBL/GenBank/DDBJ databases">
        <authorList>
            <consortium name="DOE Joint Genome Institute"/>
            <person name="Ahrendt S."/>
            <person name="Riley R."/>
            <person name="Andreopoulos W."/>
            <person name="Labutti K."/>
            <person name="Pangilinan J."/>
            <person name="Ruiz-Duenas F.J."/>
            <person name="Barrasa J.M."/>
            <person name="Sanchez-Garcia M."/>
            <person name="Camarero S."/>
            <person name="Miyauchi S."/>
            <person name="Serrano A."/>
            <person name="Linde D."/>
            <person name="Babiker R."/>
            <person name="Drula E."/>
            <person name="Ayuso-Fernandez I."/>
            <person name="Pacheco R."/>
            <person name="Padilla G."/>
            <person name="Ferreira P."/>
            <person name="Barriuso J."/>
            <person name="Kellner H."/>
            <person name="Castanera R."/>
            <person name="Alfaro M."/>
            <person name="Ramirez L."/>
            <person name="Pisabarro A.G."/>
            <person name="Kuo A."/>
            <person name="Tritt A."/>
            <person name="Lipzen A."/>
            <person name="He G."/>
            <person name="Yan M."/>
            <person name="Ng V."/>
            <person name="Cullen D."/>
            <person name="Martin F."/>
            <person name="Rosso M.-N."/>
            <person name="Henrissat B."/>
            <person name="Hibbett D."/>
            <person name="Martinez A.T."/>
            <person name="Grigoriev I.V."/>
        </authorList>
    </citation>
    <scope>NUCLEOTIDE SEQUENCE</scope>
    <source>
        <strain evidence="1">MF-IS2</strain>
    </source>
</reference>
<gene>
    <name evidence="1" type="ORF">P691DRAFT_810586</name>
</gene>